<evidence type="ECO:0000256" key="5">
    <source>
        <dbReference type="ARBA" id="ARBA00023235"/>
    </source>
</evidence>
<comment type="similarity">
    <text evidence="2">Belongs to the FKBP-type PPIase family.</text>
</comment>
<evidence type="ECO:0000256" key="6">
    <source>
        <dbReference type="PROSITE-ProRule" id="PRU00277"/>
    </source>
</evidence>
<sequence length="378" mass="39878">MHRRVAALAVPLTAVTLVVSSCASIPEEWRTPAFLRMNDDALDSRLPEVTGDVGEEPEVTFPDIEPPDEEISGVVSKGSGEDALVGADDLVIANVAQYQWTAPGEGEPVEGQSSYESGAPDLIRMDQMPEYITDTLISQPLGSRAVYVFPALSSEEIAQAEAMGQEAPEGASVLVIDMIDRFSQGAVVPGEQTNDGGGDLPTVTQDGRSQPEIEIPDADAPDELEVVPLIEGGGAEVEEGQQIIVQYTGVRWEADEDGNHEVFDSSWNQGGIPFDTTIGGGAVIQGWDEGIVGQNVGDRLMLIVPGDMAYGESEEEAMGAPAGTLVFVVDVLGAFDNAPPPEPEESEEDAEDDGADEEASEGDEGADEEAGESEEDSE</sequence>
<dbReference type="PROSITE" id="PS51257">
    <property type="entry name" value="PROKAR_LIPOPROTEIN"/>
    <property type="match status" value="1"/>
</dbReference>
<evidence type="ECO:0000256" key="8">
    <source>
        <dbReference type="SAM" id="SignalP"/>
    </source>
</evidence>
<feature type="domain" description="PPIase FKBP-type" evidence="9">
    <location>
        <begin position="240"/>
        <end position="335"/>
    </location>
</feature>
<evidence type="ECO:0000313" key="10">
    <source>
        <dbReference type="EMBL" id="MBB5489699.1"/>
    </source>
</evidence>
<comment type="caution">
    <text evidence="10">The sequence shown here is derived from an EMBL/GenBank/DDBJ whole genome shotgun (WGS) entry which is preliminary data.</text>
</comment>
<name>A0A840VZ19_9ACTN</name>
<keyword evidence="5 6" id="KW-0413">Isomerase</keyword>
<feature type="region of interest" description="Disordered" evidence="7">
    <location>
        <begin position="333"/>
        <end position="378"/>
    </location>
</feature>
<dbReference type="AlphaFoldDB" id="A0A840VZ19"/>
<evidence type="ECO:0000313" key="11">
    <source>
        <dbReference type="Proteomes" id="UP000579647"/>
    </source>
</evidence>
<dbReference type="EC" id="5.2.1.8" evidence="3 6"/>
<proteinExistence type="inferred from homology"/>
<evidence type="ECO:0000256" key="3">
    <source>
        <dbReference type="ARBA" id="ARBA00013194"/>
    </source>
</evidence>
<feature type="signal peptide" evidence="8">
    <location>
        <begin position="1"/>
        <end position="23"/>
    </location>
</feature>
<protein>
    <recommendedName>
        <fullName evidence="3 6">peptidylprolyl isomerase</fullName>
        <ecNumber evidence="3 6">5.2.1.8</ecNumber>
    </recommendedName>
</protein>
<dbReference type="SUPFAM" id="SSF54534">
    <property type="entry name" value="FKBP-like"/>
    <property type="match status" value="1"/>
</dbReference>
<dbReference type="InterPro" id="IPR001179">
    <property type="entry name" value="PPIase_FKBP_dom"/>
</dbReference>
<reference evidence="10 11" key="1">
    <citation type="submission" date="2020-08" db="EMBL/GenBank/DDBJ databases">
        <title>Sequencing the genomes of 1000 actinobacteria strains.</title>
        <authorList>
            <person name="Klenk H.-P."/>
        </authorList>
    </citation>
    <scope>NUCLEOTIDE SEQUENCE [LARGE SCALE GENOMIC DNA]</scope>
    <source>
        <strain evidence="10 11">DSM 44598</strain>
    </source>
</reference>
<comment type="catalytic activity">
    <reaction evidence="1 6">
        <text>[protein]-peptidylproline (omega=180) = [protein]-peptidylproline (omega=0)</text>
        <dbReference type="Rhea" id="RHEA:16237"/>
        <dbReference type="Rhea" id="RHEA-COMP:10747"/>
        <dbReference type="Rhea" id="RHEA-COMP:10748"/>
        <dbReference type="ChEBI" id="CHEBI:83833"/>
        <dbReference type="ChEBI" id="CHEBI:83834"/>
        <dbReference type="EC" id="5.2.1.8"/>
    </reaction>
</comment>
<keyword evidence="11" id="KW-1185">Reference proteome</keyword>
<dbReference type="Pfam" id="PF00254">
    <property type="entry name" value="FKBP_C"/>
    <property type="match status" value="1"/>
</dbReference>
<keyword evidence="4 6" id="KW-0697">Rotamase</keyword>
<evidence type="ECO:0000256" key="1">
    <source>
        <dbReference type="ARBA" id="ARBA00000971"/>
    </source>
</evidence>
<accession>A0A840VZ19</accession>
<dbReference type="PANTHER" id="PTHR43811">
    <property type="entry name" value="FKBP-TYPE PEPTIDYL-PROLYL CIS-TRANS ISOMERASE FKPA"/>
    <property type="match status" value="1"/>
</dbReference>
<dbReference type="Gene3D" id="3.10.50.40">
    <property type="match status" value="1"/>
</dbReference>
<dbReference type="EMBL" id="JACHDO010000001">
    <property type="protein sequence ID" value="MBB5489699.1"/>
    <property type="molecule type" value="Genomic_DNA"/>
</dbReference>
<dbReference type="InterPro" id="IPR046357">
    <property type="entry name" value="PPIase_dom_sf"/>
</dbReference>
<dbReference type="RefSeq" id="WP_184362143.1">
    <property type="nucleotide sequence ID" value="NZ_BAAAKM010000014.1"/>
</dbReference>
<evidence type="ECO:0000259" key="9">
    <source>
        <dbReference type="PROSITE" id="PS50059"/>
    </source>
</evidence>
<evidence type="ECO:0000256" key="7">
    <source>
        <dbReference type="SAM" id="MobiDB-lite"/>
    </source>
</evidence>
<gene>
    <name evidence="10" type="ORF">HNR07_000836</name>
</gene>
<evidence type="ECO:0000256" key="2">
    <source>
        <dbReference type="ARBA" id="ARBA00006577"/>
    </source>
</evidence>
<feature type="region of interest" description="Disordered" evidence="7">
    <location>
        <begin position="189"/>
        <end position="218"/>
    </location>
</feature>
<dbReference type="Proteomes" id="UP000579647">
    <property type="component" value="Unassembled WGS sequence"/>
</dbReference>
<dbReference type="PROSITE" id="PS50059">
    <property type="entry name" value="FKBP_PPIASE"/>
    <property type="match status" value="1"/>
</dbReference>
<feature type="chain" id="PRO_5032415743" description="peptidylprolyl isomerase" evidence="8">
    <location>
        <begin position="24"/>
        <end position="378"/>
    </location>
</feature>
<feature type="compositionally biased region" description="Acidic residues" evidence="7">
    <location>
        <begin position="342"/>
        <end position="378"/>
    </location>
</feature>
<evidence type="ECO:0000256" key="4">
    <source>
        <dbReference type="ARBA" id="ARBA00023110"/>
    </source>
</evidence>
<dbReference type="PANTHER" id="PTHR43811:SF19">
    <property type="entry name" value="39 KDA FK506-BINDING NUCLEAR PROTEIN"/>
    <property type="match status" value="1"/>
</dbReference>
<organism evidence="10 11">
    <name type="scientific">Nocardiopsis metallicus</name>
    <dbReference type="NCBI Taxonomy" id="179819"/>
    <lineage>
        <taxon>Bacteria</taxon>
        <taxon>Bacillati</taxon>
        <taxon>Actinomycetota</taxon>
        <taxon>Actinomycetes</taxon>
        <taxon>Streptosporangiales</taxon>
        <taxon>Nocardiopsidaceae</taxon>
        <taxon>Nocardiopsis</taxon>
    </lineage>
</organism>
<dbReference type="GO" id="GO:0003755">
    <property type="term" value="F:peptidyl-prolyl cis-trans isomerase activity"/>
    <property type="evidence" value="ECO:0007669"/>
    <property type="project" value="UniProtKB-KW"/>
</dbReference>
<keyword evidence="8" id="KW-0732">Signal</keyword>